<protein>
    <recommendedName>
        <fullName evidence="6">Sugar specific permease</fullName>
    </recommendedName>
</protein>
<dbReference type="Pfam" id="PF19700">
    <property type="entry name" value="DUF6198"/>
    <property type="match status" value="1"/>
</dbReference>
<dbReference type="Proteomes" id="UP000784700">
    <property type="component" value="Unassembled WGS sequence"/>
</dbReference>
<keyword evidence="1" id="KW-1133">Transmembrane helix</keyword>
<evidence type="ECO:0008006" key="6">
    <source>
        <dbReference type="Google" id="ProtNLM"/>
    </source>
</evidence>
<keyword evidence="1" id="KW-0472">Membrane</keyword>
<comment type="caution">
    <text evidence="3">The sequence shown here is derived from an EMBL/GenBank/DDBJ whole genome shotgun (WGS) entry which is preliminary data.</text>
</comment>
<feature type="transmembrane region" description="Helical" evidence="1">
    <location>
        <begin position="87"/>
        <end position="108"/>
    </location>
</feature>
<feature type="transmembrane region" description="Helical" evidence="1">
    <location>
        <begin position="114"/>
        <end position="135"/>
    </location>
</feature>
<keyword evidence="1" id="KW-0812">Transmembrane</keyword>
<dbReference type="GeneID" id="58107719"/>
<feature type="transmembrane region" description="Helical" evidence="1">
    <location>
        <begin position="12"/>
        <end position="36"/>
    </location>
</feature>
<dbReference type="EMBL" id="QUBG01000001">
    <property type="protein sequence ID" value="TPR46139.1"/>
    <property type="molecule type" value="Genomic_DNA"/>
</dbReference>
<dbReference type="InterPro" id="IPR038750">
    <property type="entry name" value="YczE/YyaS-like"/>
</dbReference>
<name>A0A9Q8MUQ5_9LACO</name>
<accession>A0A9Q8MUQ5</accession>
<dbReference type="EMBL" id="QUAV01000003">
    <property type="protein sequence ID" value="TPR24595.1"/>
    <property type="molecule type" value="Genomic_DNA"/>
</dbReference>
<gene>
    <name evidence="2" type="ORF">DY114_04765</name>
    <name evidence="3" type="ORF">DY130_01090</name>
</gene>
<evidence type="ECO:0000256" key="1">
    <source>
        <dbReference type="SAM" id="Phobius"/>
    </source>
</evidence>
<evidence type="ECO:0000313" key="2">
    <source>
        <dbReference type="EMBL" id="TPR24595.1"/>
    </source>
</evidence>
<proteinExistence type="predicted"/>
<organism evidence="3 5">
    <name type="scientific">Apilactobacillus micheneri</name>
    <dbReference type="NCBI Taxonomy" id="1899430"/>
    <lineage>
        <taxon>Bacteria</taxon>
        <taxon>Bacillati</taxon>
        <taxon>Bacillota</taxon>
        <taxon>Bacilli</taxon>
        <taxon>Lactobacillales</taxon>
        <taxon>Lactobacillaceae</taxon>
        <taxon>Apilactobacillus</taxon>
    </lineage>
</organism>
<evidence type="ECO:0000313" key="4">
    <source>
        <dbReference type="Proteomes" id="UP000777560"/>
    </source>
</evidence>
<dbReference type="PANTHER" id="PTHR40078">
    <property type="entry name" value="INTEGRAL MEMBRANE PROTEIN-RELATED"/>
    <property type="match status" value="1"/>
</dbReference>
<feature type="transmembrane region" description="Helical" evidence="1">
    <location>
        <begin position="56"/>
        <end position="75"/>
    </location>
</feature>
<sequence>MLIISSVNTLKTRIFALIFGLILNAFGNSLTIISASGSGIWTAAAVNMNEIFGIEVGTLIFILGVINAITNQILIGRIDVFRFIEEIIFITCFSYFINIFTSIFRAWGWADTSIWIRIPMALLGVMCFCTAISLYQRANIFMHPNDDTSNILRFKFLKGSAIKSQLLDMTPPIIIIILCAIKLGHVDSIGIGTIFSVACNGILIEAADKWVFPKLKHNKNINQELAEHNSKK</sequence>
<keyword evidence="4" id="KW-1185">Reference proteome</keyword>
<dbReference type="RefSeq" id="WP_105963887.1">
    <property type="nucleotide sequence ID" value="NZ_POSO01000001.1"/>
</dbReference>
<dbReference type="AlphaFoldDB" id="A0A9Q8MUQ5"/>
<dbReference type="PANTHER" id="PTHR40078:SF1">
    <property type="entry name" value="INTEGRAL MEMBRANE PROTEIN"/>
    <property type="match status" value="1"/>
</dbReference>
<reference evidence="3 4" key="1">
    <citation type="submission" date="2018-08" db="EMBL/GenBank/DDBJ databases">
        <title>Comparative genomics of wild bee and flower associated Lactobacillus reveals potential adaptation to the bee host.</title>
        <authorList>
            <person name="Vuong H.Q."/>
            <person name="Mcfrederick Q.S."/>
        </authorList>
    </citation>
    <scope>NUCLEOTIDE SEQUENCE</scope>
    <source>
        <strain evidence="2 4">HV_13</strain>
        <strain evidence="3">HV_63</strain>
    </source>
</reference>
<dbReference type="Proteomes" id="UP000777560">
    <property type="component" value="Unassembled WGS sequence"/>
</dbReference>
<evidence type="ECO:0000313" key="5">
    <source>
        <dbReference type="Proteomes" id="UP000784700"/>
    </source>
</evidence>
<evidence type="ECO:0000313" key="3">
    <source>
        <dbReference type="EMBL" id="TPR46139.1"/>
    </source>
</evidence>